<sequence>MGAPPGWYPDPGGAPGMARYWDGRAWSATTMPAASGVPAPAAPRTVVTPPPRRRGAWGWVLAALAVVLVGVLVGIGFLIARTTGPASDDPGTDPASTGLVCPQATAASSTAAPDSGDRVVSGRLSYPRLGSPFTPPQSDSRTPFGRDVRTQLATVEQVPGQGLWVAQVLIARLLAGDGFYGPRQGAAIVAQCVIGKFYWDYPVGREDRRNEATTVDGRDAWLVEMHLSFDIPDLKTKGEVATIVVVDTGDGEAGLFYSSIPDTSPQFVAPAREALEGLRVR</sequence>
<dbReference type="EMBL" id="BAABAB010000021">
    <property type="protein sequence ID" value="GAA3625120.1"/>
    <property type="molecule type" value="Genomic_DNA"/>
</dbReference>
<dbReference type="InterPro" id="IPR018929">
    <property type="entry name" value="DUF2510"/>
</dbReference>
<evidence type="ECO:0000313" key="4">
    <source>
        <dbReference type="EMBL" id="GAA3625120.1"/>
    </source>
</evidence>
<keyword evidence="2" id="KW-0812">Transmembrane</keyword>
<accession>A0ABP7A527</accession>
<evidence type="ECO:0000256" key="2">
    <source>
        <dbReference type="SAM" id="Phobius"/>
    </source>
</evidence>
<name>A0ABP7A527_9ACTN</name>
<feature type="region of interest" description="Disordered" evidence="1">
    <location>
        <begin position="84"/>
        <end position="118"/>
    </location>
</feature>
<keyword evidence="5" id="KW-1185">Reference proteome</keyword>
<dbReference type="Proteomes" id="UP001501490">
    <property type="component" value="Unassembled WGS sequence"/>
</dbReference>
<feature type="transmembrane region" description="Helical" evidence="2">
    <location>
        <begin position="56"/>
        <end position="80"/>
    </location>
</feature>
<keyword evidence="2" id="KW-0472">Membrane</keyword>
<evidence type="ECO:0000256" key="1">
    <source>
        <dbReference type="SAM" id="MobiDB-lite"/>
    </source>
</evidence>
<organism evidence="4 5">
    <name type="scientific">Microlunatus ginsengisoli</name>
    <dbReference type="NCBI Taxonomy" id="363863"/>
    <lineage>
        <taxon>Bacteria</taxon>
        <taxon>Bacillati</taxon>
        <taxon>Actinomycetota</taxon>
        <taxon>Actinomycetes</taxon>
        <taxon>Propionibacteriales</taxon>
        <taxon>Propionibacteriaceae</taxon>
        <taxon>Microlunatus</taxon>
    </lineage>
</organism>
<reference evidence="5" key="1">
    <citation type="journal article" date="2019" name="Int. J. Syst. Evol. Microbiol.">
        <title>The Global Catalogue of Microorganisms (GCM) 10K type strain sequencing project: providing services to taxonomists for standard genome sequencing and annotation.</title>
        <authorList>
            <consortium name="The Broad Institute Genomics Platform"/>
            <consortium name="The Broad Institute Genome Sequencing Center for Infectious Disease"/>
            <person name="Wu L."/>
            <person name="Ma J."/>
        </authorList>
    </citation>
    <scope>NUCLEOTIDE SEQUENCE [LARGE SCALE GENOMIC DNA]</scope>
    <source>
        <strain evidence="5">JCM 16929</strain>
    </source>
</reference>
<comment type="caution">
    <text evidence="4">The sequence shown here is derived from an EMBL/GenBank/DDBJ whole genome shotgun (WGS) entry which is preliminary data.</text>
</comment>
<dbReference type="RefSeq" id="WP_344805783.1">
    <property type="nucleotide sequence ID" value="NZ_BAABAB010000021.1"/>
</dbReference>
<proteinExistence type="predicted"/>
<gene>
    <name evidence="4" type="ORF">GCM10022236_29300</name>
</gene>
<keyword evidence="2" id="KW-1133">Transmembrane helix</keyword>
<protein>
    <recommendedName>
        <fullName evidence="3">DUF2510 domain-containing protein</fullName>
    </recommendedName>
</protein>
<evidence type="ECO:0000259" key="3">
    <source>
        <dbReference type="Pfam" id="PF10708"/>
    </source>
</evidence>
<feature type="domain" description="DUF2510" evidence="3">
    <location>
        <begin position="5"/>
        <end position="38"/>
    </location>
</feature>
<dbReference type="Pfam" id="PF10708">
    <property type="entry name" value="DUF2510"/>
    <property type="match status" value="1"/>
</dbReference>
<evidence type="ECO:0000313" key="5">
    <source>
        <dbReference type="Proteomes" id="UP001501490"/>
    </source>
</evidence>